<evidence type="ECO:0000256" key="11">
    <source>
        <dbReference type="SAM" id="Phobius"/>
    </source>
</evidence>
<keyword evidence="7 11" id="KW-1133">Transmembrane helix</keyword>
<evidence type="ECO:0000256" key="7">
    <source>
        <dbReference type="ARBA" id="ARBA00022989"/>
    </source>
</evidence>
<evidence type="ECO:0000313" key="12">
    <source>
        <dbReference type="EMBL" id="CAH3182311.1"/>
    </source>
</evidence>
<dbReference type="EMBL" id="CALNXI010002057">
    <property type="protein sequence ID" value="CAH3182311.1"/>
    <property type="molecule type" value="Genomic_DNA"/>
</dbReference>
<feature type="transmembrane region" description="Helical" evidence="11">
    <location>
        <begin position="143"/>
        <end position="170"/>
    </location>
</feature>
<proteinExistence type="predicted"/>
<feature type="transmembrane region" description="Helical" evidence="11">
    <location>
        <begin position="85"/>
        <end position="105"/>
    </location>
</feature>
<evidence type="ECO:0000256" key="3">
    <source>
        <dbReference type="ARBA" id="ARBA00022448"/>
    </source>
</evidence>
<evidence type="ECO:0000256" key="1">
    <source>
        <dbReference type="ARBA" id="ARBA00004651"/>
    </source>
</evidence>
<accession>A0ABN8RS62</accession>
<feature type="non-terminal residue" evidence="12">
    <location>
        <position position="177"/>
    </location>
</feature>
<keyword evidence="5 11" id="KW-0812">Transmembrane</keyword>
<sequence length="177" mass="20179">DSLCFPQQLAIIVVLSCLKRRNKLKLEYCHGYPGLLIPLNFLHSFSYSSRFTIAATFGATASTCLGLFLFPSVGEYASSIFENMFYVLEYGILFYPFFACLTTEYKLVGASLGFLYAAIRFCFTVGIHFQCESHQKGEMRNRLFIGFLGLLPTILCLLFITLRFAVLLLLEARRKWL</sequence>
<keyword evidence="13" id="KW-1185">Reference proteome</keyword>
<comment type="caution">
    <text evidence="12">The sequence shown here is derived from an EMBL/GenBank/DDBJ whole genome shotgun (WGS) entry which is preliminary data.</text>
</comment>
<evidence type="ECO:0000256" key="6">
    <source>
        <dbReference type="ARBA" id="ARBA00022893"/>
    </source>
</evidence>
<keyword evidence="4" id="KW-1003">Cell membrane</keyword>
<evidence type="ECO:0000256" key="4">
    <source>
        <dbReference type="ARBA" id="ARBA00022475"/>
    </source>
</evidence>
<organism evidence="12 13">
    <name type="scientific">Porites evermanni</name>
    <dbReference type="NCBI Taxonomy" id="104178"/>
    <lineage>
        <taxon>Eukaryota</taxon>
        <taxon>Metazoa</taxon>
        <taxon>Cnidaria</taxon>
        <taxon>Anthozoa</taxon>
        <taxon>Hexacorallia</taxon>
        <taxon>Scleractinia</taxon>
        <taxon>Fungiina</taxon>
        <taxon>Poritidae</taxon>
        <taxon>Porites</taxon>
    </lineage>
</organism>
<name>A0ABN8RS62_9CNID</name>
<keyword evidence="8" id="KW-0683">Retinol-binding</keyword>
<dbReference type="InterPro" id="IPR026612">
    <property type="entry name" value="STRA6-like"/>
</dbReference>
<evidence type="ECO:0000256" key="5">
    <source>
        <dbReference type="ARBA" id="ARBA00022692"/>
    </source>
</evidence>
<evidence type="ECO:0000256" key="9">
    <source>
        <dbReference type="ARBA" id="ARBA00023136"/>
    </source>
</evidence>
<dbReference type="PANTHER" id="PTHR21444">
    <property type="entry name" value="COILED-COIL DOMAIN-CONTAINING PROTEIN 180"/>
    <property type="match status" value="1"/>
</dbReference>
<evidence type="ECO:0000256" key="2">
    <source>
        <dbReference type="ARBA" id="ARBA00014411"/>
    </source>
</evidence>
<dbReference type="PANTHER" id="PTHR21444:SF16">
    <property type="entry name" value="RECEPTOR FOR RETINOL UPTAKE STRA6"/>
    <property type="match status" value="1"/>
</dbReference>
<keyword evidence="10" id="KW-0675">Receptor</keyword>
<feature type="transmembrane region" description="Helical" evidence="11">
    <location>
        <begin position="51"/>
        <end position="73"/>
    </location>
</feature>
<keyword evidence="6" id="KW-0845">Vitamin A</keyword>
<feature type="non-terminal residue" evidence="12">
    <location>
        <position position="1"/>
    </location>
</feature>
<evidence type="ECO:0000256" key="10">
    <source>
        <dbReference type="ARBA" id="ARBA00023170"/>
    </source>
</evidence>
<evidence type="ECO:0000256" key="8">
    <source>
        <dbReference type="ARBA" id="ARBA00023072"/>
    </source>
</evidence>
<keyword evidence="3" id="KW-0813">Transport</keyword>
<gene>
    <name evidence="12" type="ORF">PEVE_00014119</name>
</gene>
<dbReference type="Pfam" id="PF14752">
    <property type="entry name" value="RBP_receptor"/>
    <property type="match status" value="1"/>
</dbReference>
<comment type="subcellular location">
    <subcellularLocation>
        <location evidence="1">Cell membrane</location>
        <topology evidence="1">Multi-pass membrane protein</topology>
    </subcellularLocation>
</comment>
<feature type="transmembrane region" description="Helical" evidence="11">
    <location>
        <begin position="111"/>
        <end position="131"/>
    </location>
</feature>
<evidence type="ECO:0000313" key="13">
    <source>
        <dbReference type="Proteomes" id="UP001159427"/>
    </source>
</evidence>
<dbReference type="Proteomes" id="UP001159427">
    <property type="component" value="Unassembled WGS sequence"/>
</dbReference>
<keyword evidence="9 11" id="KW-0472">Membrane</keyword>
<reference evidence="12 13" key="1">
    <citation type="submission" date="2022-05" db="EMBL/GenBank/DDBJ databases">
        <authorList>
            <consortium name="Genoscope - CEA"/>
            <person name="William W."/>
        </authorList>
    </citation>
    <scope>NUCLEOTIDE SEQUENCE [LARGE SCALE GENOMIC DNA]</scope>
</reference>
<protein>
    <recommendedName>
        <fullName evidence="2">Receptor for retinol uptake STRA6</fullName>
    </recommendedName>
</protein>